<reference evidence="1" key="1">
    <citation type="submission" date="2019-10" db="EMBL/GenBank/DDBJ databases">
        <authorList>
            <consortium name="DOE Joint Genome Institute"/>
            <person name="Kuo A."/>
            <person name="Miyauchi S."/>
            <person name="Kiss E."/>
            <person name="Drula E."/>
            <person name="Kohler A."/>
            <person name="Sanchez-Garcia M."/>
            <person name="Andreopoulos B."/>
            <person name="Barry K.W."/>
            <person name="Bonito G."/>
            <person name="Buee M."/>
            <person name="Carver A."/>
            <person name="Chen C."/>
            <person name="Cichocki N."/>
            <person name="Clum A."/>
            <person name="Culley D."/>
            <person name="Crous P.W."/>
            <person name="Fauchery L."/>
            <person name="Girlanda M."/>
            <person name="Hayes R."/>
            <person name="Keri Z."/>
            <person name="Labutti K."/>
            <person name="Lipzen A."/>
            <person name="Lombard V."/>
            <person name="Magnuson J."/>
            <person name="Maillard F."/>
            <person name="Morin E."/>
            <person name="Murat C."/>
            <person name="Nolan M."/>
            <person name="Ohm R."/>
            <person name="Pangilinan J."/>
            <person name="Pereira M."/>
            <person name="Perotto S."/>
            <person name="Peter M."/>
            <person name="Riley R."/>
            <person name="Sitrit Y."/>
            <person name="Stielow B."/>
            <person name="Szollosi G."/>
            <person name="Zifcakova L."/>
            <person name="Stursova M."/>
            <person name="Spatafora J.W."/>
            <person name="Tedersoo L."/>
            <person name="Vaario L.-M."/>
            <person name="Yamada A."/>
            <person name="Yan M."/>
            <person name="Wang P."/>
            <person name="Xu J."/>
            <person name="Bruns T."/>
            <person name="Baldrian P."/>
            <person name="Vilgalys R."/>
            <person name="Henrissat B."/>
            <person name="Grigoriev I.V."/>
            <person name="Hibbett D."/>
            <person name="Nagy L.G."/>
            <person name="Martin F.M."/>
        </authorList>
    </citation>
    <scope>NUCLEOTIDE SEQUENCE</scope>
    <source>
        <strain evidence="1">P2</strain>
    </source>
</reference>
<dbReference type="Proteomes" id="UP000886501">
    <property type="component" value="Unassembled WGS sequence"/>
</dbReference>
<sequence length="333" mass="37400">MVKIAEQAMEGFALASEPSAFMVDNFPFLKHMPEWLPGGGFKKKAREMFEDRERLYEVPFKFVREQIESQLARRCFLLLTPVIGKGQGLRSFVSASLETRGDPEREELIKAAAASLYSGGIDTTPSSLSAFVLAMALHPHVQARAQAELNKVLGLSFERLPCFADRPKMPYINAVVREILRWNPAVPLGLAHRLASDDSYRGYFLPEGLVVWANIWTMTRDQGLYPSPDIFDPERFLDDEGNLGSSGTDNIPFGFGRRICPGLYFAENSIWIAVATILYCFEIKKTKDANGVEIEPVVDFDGFVSHPKPFKCDIKPRLEAAKALLHEKITHDE</sequence>
<protein>
    <submittedName>
        <fullName evidence="1">Cytochrome P450</fullName>
    </submittedName>
</protein>
<evidence type="ECO:0000313" key="1">
    <source>
        <dbReference type="EMBL" id="KAF9652600.1"/>
    </source>
</evidence>
<gene>
    <name evidence="1" type="ORF">BDM02DRAFT_3183628</name>
</gene>
<accession>A0ACB6ZS56</accession>
<name>A0ACB6ZS56_THEGA</name>
<comment type="caution">
    <text evidence="1">The sequence shown here is derived from an EMBL/GenBank/DDBJ whole genome shotgun (WGS) entry which is preliminary data.</text>
</comment>
<evidence type="ECO:0000313" key="2">
    <source>
        <dbReference type="Proteomes" id="UP000886501"/>
    </source>
</evidence>
<keyword evidence="2" id="KW-1185">Reference proteome</keyword>
<dbReference type="EMBL" id="MU117968">
    <property type="protein sequence ID" value="KAF9652600.1"/>
    <property type="molecule type" value="Genomic_DNA"/>
</dbReference>
<proteinExistence type="predicted"/>
<reference evidence="1" key="2">
    <citation type="journal article" date="2020" name="Nat. Commun.">
        <title>Large-scale genome sequencing of mycorrhizal fungi provides insights into the early evolution of symbiotic traits.</title>
        <authorList>
            <person name="Miyauchi S."/>
            <person name="Kiss E."/>
            <person name="Kuo A."/>
            <person name="Drula E."/>
            <person name="Kohler A."/>
            <person name="Sanchez-Garcia M."/>
            <person name="Morin E."/>
            <person name="Andreopoulos B."/>
            <person name="Barry K.W."/>
            <person name="Bonito G."/>
            <person name="Buee M."/>
            <person name="Carver A."/>
            <person name="Chen C."/>
            <person name="Cichocki N."/>
            <person name="Clum A."/>
            <person name="Culley D."/>
            <person name="Crous P.W."/>
            <person name="Fauchery L."/>
            <person name="Girlanda M."/>
            <person name="Hayes R.D."/>
            <person name="Keri Z."/>
            <person name="LaButti K."/>
            <person name="Lipzen A."/>
            <person name="Lombard V."/>
            <person name="Magnuson J."/>
            <person name="Maillard F."/>
            <person name="Murat C."/>
            <person name="Nolan M."/>
            <person name="Ohm R.A."/>
            <person name="Pangilinan J."/>
            <person name="Pereira M.F."/>
            <person name="Perotto S."/>
            <person name="Peter M."/>
            <person name="Pfister S."/>
            <person name="Riley R."/>
            <person name="Sitrit Y."/>
            <person name="Stielow J.B."/>
            <person name="Szollosi G."/>
            <person name="Zifcakova L."/>
            <person name="Stursova M."/>
            <person name="Spatafora J.W."/>
            <person name="Tedersoo L."/>
            <person name="Vaario L.M."/>
            <person name="Yamada A."/>
            <person name="Yan M."/>
            <person name="Wang P."/>
            <person name="Xu J."/>
            <person name="Bruns T."/>
            <person name="Baldrian P."/>
            <person name="Vilgalys R."/>
            <person name="Dunand C."/>
            <person name="Henrissat B."/>
            <person name="Grigoriev I.V."/>
            <person name="Hibbett D."/>
            <person name="Nagy L.G."/>
            <person name="Martin F.M."/>
        </authorList>
    </citation>
    <scope>NUCLEOTIDE SEQUENCE</scope>
    <source>
        <strain evidence="1">P2</strain>
    </source>
</reference>
<organism evidence="1 2">
    <name type="scientific">Thelephora ganbajun</name>
    <name type="common">Ganba fungus</name>
    <dbReference type="NCBI Taxonomy" id="370292"/>
    <lineage>
        <taxon>Eukaryota</taxon>
        <taxon>Fungi</taxon>
        <taxon>Dikarya</taxon>
        <taxon>Basidiomycota</taxon>
        <taxon>Agaricomycotina</taxon>
        <taxon>Agaricomycetes</taxon>
        <taxon>Thelephorales</taxon>
        <taxon>Thelephoraceae</taxon>
        <taxon>Thelephora</taxon>
    </lineage>
</organism>